<dbReference type="InterPro" id="IPR044294">
    <property type="entry name" value="Lipase-like"/>
</dbReference>
<feature type="region of interest" description="Disordered" evidence="1">
    <location>
        <begin position="310"/>
        <end position="342"/>
    </location>
</feature>
<evidence type="ECO:0000256" key="1">
    <source>
        <dbReference type="SAM" id="MobiDB-lite"/>
    </source>
</evidence>
<organism evidence="3 4">
    <name type="scientific">Euplotes crassus</name>
    <dbReference type="NCBI Taxonomy" id="5936"/>
    <lineage>
        <taxon>Eukaryota</taxon>
        <taxon>Sar</taxon>
        <taxon>Alveolata</taxon>
        <taxon>Ciliophora</taxon>
        <taxon>Intramacronucleata</taxon>
        <taxon>Spirotrichea</taxon>
        <taxon>Hypotrichia</taxon>
        <taxon>Euplotida</taxon>
        <taxon>Euplotidae</taxon>
        <taxon>Moneuplotes</taxon>
    </lineage>
</organism>
<dbReference type="Pfam" id="PF05057">
    <property type="entry name" value="DUF676"/>
    <property type="match status" value="1"/>
</dbReference>
<dbReference type="InterPro" id="IPR029058">
    <property type="entry name" value="AB_hydrolase_fold"/>
</dbReference>
<dbReference type="EMBL" id="CAMPGE010026153">
    <property type="protein sequence ID" value="CAI2383845.1"/>
    <property type="molecule type" value="Genomic_DNA"/>
</dbReference>
<feature type="compositionally biased region" description="Acidic residues" evidence="1">
    <location>
        <begin position="551"/>
        <end position="561"/>
    </location>
</feature>
<feature type="region of interest" description="Disordered" evidence="1">
    <location>
        <begin position="548"/>
        <end position="574"/>
    </location>
</feature>
<keyword evidence="4" id="KW-1185">Reference proteome</keyword>
<evidence type="ECO:0000313" key="3">
    <source>
        <dbReference type="EMBL" id="CAI2383845.1"/>
    </source>
</evidence>
<protein>
    <recommendedName>
        <fullName evidence="2">DUF676 domain-containing protein</fullName>
    </recommendedName>
</protein>
<dbReference type="PANTHER" id="PTHR12482">
    <property type="entry name" value="LIPASE ROG1-RELATED-RELATED"/>
    <property type="match status" value="1"/>
</dbReference>
<dbReference type="PANTHER" id="PTHR12482:SF5">
    <property type="entry name" value="DUF676 DOMAIN-CONTAINING PROTEIN"/>
    <property type="match status" value="1"/>
</dbReference>
<dbReference type="InterPro" id="IPR007751">
    <property type="entry name" value="DUF676_lipase-like"/>
</dbReference>
<accession>A0AAD1Y491</accession>
<sequence length="834" mass="96968">MALKLDILLHCKEFNNLNLFHQGYYYIRYRMFTETESTRYFAQPGKILSQFKSGETSDMKGTIIENEYKTKEFKILYIGEKISLNETVTFKHHVNLSWDVSIEDLCIPLLFEASLHFVLFQDVQDPLNGPTDEEYNIVNSKVYRVGNVMKGAFKYCPIQFTGEYTSLVESSIHVVVSNVETNPSRLISIFEDLKDNSEPQDSKDSEAGDPWFMMNFDEGNLYVSDAEELLEEKFSKNVLKRKLIERMFLSDESREYNSIDSEEEREANKFLWDILASQFNILRKIYREFYNQLDKDTKLSELKLKMKKKSLRGKDSDEEGQENYISEDDQEGKEKEREESKMFIKEMPSPTLLQRSTSVEYELNSCEPESCDFGASINENPSQTKNVKQMGFGEMVESFNKEIPILHLETGASKRPEDDCELVIEMLLKSKDDLKKDLNTLWTQYKNFIRHNSKVQDEIYKIMKKKWNVSYKKLVNKRVSVNRNAYLDSELEDDFLEAENEKADEIRQKYYDHEKKENPRGLIHRKHHYDKTFMPVLFEEIIAKGSLEKNSEDDETQEEEEKTPSRRKSNAKKEKKGNKHYFFLMHGYASSSDDMEFFKACITQKLNNAVVHCCSRGENEDDQGILGLGEIIAEEIRIEIGKGIFCGNLGRITFIGHSQGGLVLRAALPYLEAFRSYFHGFISLATPHTGYIHSQSRLLSVGIWALSKVGSSPSIPEIRLSDSTNIQECALYKLSKYEGLNWCKYVILCGSYQDCYAPLESALAQTSSRSPIYQEMCENMYQYLNETKVYRTSVHFRLGLSIDSFIGRKAHIQFLENFCLMKTLIARYDRVFKD</sequence>
<dbReference type="Proteomes" id="UP001295684">
    <property type="component" value="Unassembled WGS sequence"/>
</dbReference>
<feature type="domain" description="DUF676" evidence="2">
    <location>
        <begin position="578"/>
        <end position="761"/>
    </location>
</feature>
<proteinExistence type="predicted"/>
<dbReference type="AlphaFoldDB" id="A0AAD1Y491"/>
<name>A0AAD1Y491_EUPCR</name>
<evidence type="ECO:0000259" key="2">
    <source>
        <dbReference type="Pfam" id="PF05057"/>
    </source>
</evidence>
<feature type="compositionally biased region" description="Acidic residues" evidence="1">
    <location>
        <begin position="316"/>
        <end position="331"/>
    </location>
</feature>
<comment type="caution">
    <text evidence="3">The sequence shown here is derived from an EMBL/GenBank/DDBJ whole genome shotgun (WGS) entry which is preliminary data.</text>
</comment>
<feature type="compositionally biased region" description="Basic residues" evidence="1">
    <location>
        <begin position="565"/>
        <end position="574"/>
    </location>
</feature>
<dbReference type="Gene3D" id="3.40.50.1820">
    <property type="entry name" value="alpha/beta hydrolase"/>
    <property type="match status" value="1"/>
</dbReference>
<feature type="compositionally biased region" description="Basic and acidic residues" evidence="1">
    <location>
        <begin position="332"/>
        <end position="342"/>
    </location>
</feature>
<reference evidence="3" key="1">
    <citation type="submission" date="2023-07" db="EMBL/GenBank/DDBJ databases">
        <authorList>
            <consortium name="AG Swart"/>
            <person name="Singh M."/>
            <person name="Singh A."/>
            <person name="Seah K."/>
            <person name="Emmerich C."/>
        </authorList>
    </citation>
    <scope>NUCLEOTIDE SEQUENCE</scope>
    <source>
        <strain evidence="3">DP1</strain>
    </source>
</reference>
<gene>
    <name evidence="3" type="ORF">ECRASSUSDP1_LOCUS25357</name>
</gene>
<dbReference type="SUPFAM" id="SSF53474">
    <property type="entry name" value="alpha/beta-Hydrolases"/>
    <property type="match status" value="1"/>
</dbReference>
<evidence type="ECO:0000313" key="4">
    <source>
        <dbReference type="Proteomes" id="UP001295684"/>
    </source>
</evidence>